<dbReference type="InterPro" id="IPR032790">
    <property type="entry name" value="GDE_C"/>
</dbReference>
<evidence type="ECO:0000259" key="2">
    <source>
        <dbReference type="Pfam" id="PF14702"/>
    </source>
</evidence>
<reference evidence="3 4" key="1">
    <citation type="submission" date="2018-11" db="EMBL/GenBank/DDBJ databases">
        <authorList>
            <consortium name="Pathogen Informatics"/>
        </authorList>
    </citation>
    <scope>NUCLEOTIDE SEQUENCE [LARGE SCALE GENOMIC DNA]</scope>
    <source>
        <strain evidence="3 4">MHpl1</strain>
    </source>
</reference>
<gene>
    <name evidence="3" type="ORF">HPLM_LOCUS1220</name>
</gene>
<keyword evidence="4" id="KW-1185">Reference proteome</keyword>
<evidence type="ECO:0000313" key="3">
    <source>
        <dbReference type="EMBL" id="VDO08479.1"/>
    </source>
</evidence>
<dbReference type="GO" id="GO:0004135">
    <property type="term" value="F:amylo-alpha-1,6-glucosidase activity"/>
    <property type="evidence" value="ECO:0007669"/>
    <property type="project" value="InterPro"/>
</dbReference>
<accession>A0A3P7SNL8</accession>
<organism evidence="3 4">
    <name type="scientific">Haemonchus placei</name>
    <name type="common">Barber's pole worm</name>
    <dbReference type="NCBI Taxonomy" id="6290"/>
    <lineage>
        <taxon>Eukaryota</taxon>
        <taxon>Metazoa</taxon>
        <taxon>Ecdysozoa</taxon>
        <taxon>Nematoda</taxon>
        <taxon>Chromadorea</taxon>
        <taxon>Rhabditida</taxon>
        <taxon>Rhabditina</taxon>
        <taxon>Rhabditomorpha</taxon>
        <taxon>Strongyloidea</taxon>
        <taxon>Trichostrongylidae</taxon>
        <taxon>Haemonchus</taxon>
    </lineage>
</organism>
<dbReference type="EMBL" id="UZAF01001490">
    <property type="protein sequence ID" value="VDO08479.1"/>
    <property type="molecule type" value="Genomic_DNA"/>
</dbReference>
<dbReference type="Pfam" id="PF06202">
    <property type="entry name" value="GDE_C"/>
    <property type="match status" value="1"/>
</dbReference>
<dbReference type="PANTHER" id="PTHR10569:SF2">
    <property type="entry name" value="GLYCOGEN DEBRANCHING ENZYME"/>
    <property type="match status" value="1"/>
</dbReference>
<dbReference type="PANTHER" id="PTHR10569">
    <property type="entry name" value="GLYCOGEN DEBRANCHING ENZYME"/>
    <property type="match status" value="1"/>
</dbReference>
<dbReference type="OrthoDB" id="5872962at2759"/>
<proteinExistence type="predicted"/>
<dbReference type="InterPro" id="IPR008928">
    <property type="entry name" value="6-hairpin_glycosidase_sf"/>
</dbReference>
<dbReference type="Proteomes" id="UP000268014">
    <property type="component" value="Unassembled WGS sequence"/>
</dbReference>
<protein>
    <submittedName>
        <fullName evidence="3">Uncharacterized protein</fullName>
    </submittedName>
</protein>
<dbReference type="SUPFAM" id="SSF48208">
    <property type="entry name" value="Six-hairpin glycosidases"/>
    <property type="match status" value="1"/>
</dbReference>
<dbReference type="AlphaFoldDB" id="A0A3P7SNL8"/>
<name>A0A3P7SNL8_HAEPC</name>
<dbReference type="InterPro" id="IPR032788">
    <property type="entry name" value="AGL_central"/>
</dbReference>
<feature type="non-terminal residue" evidence="3">
    <location>
        <position position="194"/>
    </location>
</feature>
<evidence type="ECO:0000313" key="4">
    <source>
        <dbReference type="Proteomes" id="UP000268014"/>
    </source>
</evidence>
<dbReference type="InterPro" id="IPR010401">
    <property type="entry name" value="AGL/Gdb1"/>
</dbReference>
<dbReference type="STRING" id="6290.A0A3P7SNL8"/>
<feature type="domain" description="Glycogen debranching enzyme central" evidence="2">
    <location>
        <begin position="2"/>
        <end position="36"/>
    </location>
</feature>
<evidence type="ECO:0000259" key="1">
    <source>
        <dbReference type="Pfam" id="PF06202"/>
    </source>
</evidence>
<dbReference type="Pfam" id="PF14702">
    <property type="entry name" value="hGDE_central"/>
    <property type="match status" value="1"/>
</dbReference>
<dbReference type="GO" id="GO:0004134">
    <property type="term" value="F:4-alpha-glucanotransferase activity"/>
    <property type="evidence" value="ECO:0007669"/>
    <property type="project" value="InterPro"/>
</dbReference>
<sequence length="194" mass="21697">MIPLLNQIRVNNDLGHPLCANLRDGTWLCEYVSARLERYPGLIYVSQFFGCILAFLENIPYYLRPCYFEAVISYLYKQCRLSLLNRLARNIHTSSPLVRSLAVSSVSFVGYVPNADLAPLPPSLRLEDEHPSSIAAGLPHFAVGIWRNWGRDTFIALPGCLLATGRYHDARNVILSYAGALRHGLIPNLLAEGK</sequence>
<dbReference type="GO" id="GO:0005980">
    <property type="term" value="P:glycogen catabolic process"/>
    <property type="evidence" value="ECO:0007669"/>
    <property type="project" value="InterPro"/>
</dbReference>
<feature type="domain" description="Glycogen debranching enzyme C-terminal" evidence="1">
    <location>
        <begin position="105"/>
        <end position="193"/>
    </location>
</feature>